<gene>
    <name evidence="1" type="ORF">GGR89_001971</name>
</gene>
<dbReference type="AlphaFoldDB" id="A0A7X5Y1D3"/>
<keyword evidence="2" id="KW-1185">Reference proteome</keyword>
<dbReference type="Gene3D" id="2.130.10.10">
    <property type="entry name" value="YVTN repeat-like/Quinoprotein amine dehydrogenase"/>
    <property type="match status" value="1"/>
</dbReference>
<organism evidence="1 2">
    <name type="scientific">Sphingomonas trueperi</name>
    <dbReference type="NCBI Taxonomy" id="53317"/>
    <lineage>
        <taxon>Bacteria</taxon>
        <taxon>Pseudomonadati</taxon>
        <taxon>Pseudomonadota</taxon>
        <taxon>Alphaproteobacteria</taxon>
        <taxon>Sphingomonadales</taxon>
        <taxon>Sphingomonadaceae</taxon>
        <taxon>Sphingomonas</taxon>
    </lineage>
</organism>
<protein>
    <submittedName>
        <fullName evidence="1">Uncharacterized protein</fullName>
    </submittedName>
</protein>
<dbReference type="InterPro" id="IPR015943">
    <property type="entry name" value="WD40/YVTN_repeat-like_dom_sf"/>
</dbReference>
<dbReference type="EMBL" id="JAATJB010000005">
    <property type="protein sequence ID" value="NJB97656.1"/>
    <property type="molecule type" value="Genomic_DNA"/>
</dbReference>
<accession>A0A7X5Y1D3</accession>
<dbReference type="InterPro" id="IPR052918">
    <property type="entry name" value="Motility_Chemotaxis_Reg"/>
</dbReference>
<evidence type="ECO:0000313" key="2">
    <source>
        <dbReference type="Proteomes" id="UP000531251"/>
    </source>
</evidence>
<evidence type="ECO:0000313" key="1">
    <source>
        <dbReference type="EMBL" id="NJB97656.1"/>
    </source>
</evidence>
<reference evidence="1 2" key="1">
    <citation type="submission" date="2020-03" db="EMBL/GenBank/DDBJ databases">
        <title>Genomic Encyclopedia of Type Strains, Phase IV (KMG-IV): sequencing the most valuable type-strain genomes for metagenomic binning, comparative biology and taxonomic classification.</title>
        <authorList>
            <person name="Goeker M."/>
        </authorList>
    </citation>
    <scope>NUCLEOTIDE SEQUENCE [LARGE SCALE GENOMIC DNA]</scope>
    <source>
        <strain evidence="1 2">DSM 7225</strain>
    </source>
</reference>
<dbReference type="Proteomes" id="UP000531251">
    <property type="component" value="Unassembled WGS sequence"/>
</dbReference>
<name>A0A7X5Y1D3_9SPHN</name>
<comment type="caution">
    <text evidence="1">The sequence shown here is derived from an EMBL/GenBank/DDBJ whole genome shotgun (WGS) entry which is preliminary data.</text>
</comment>
<dbReference type="PANTHER" id="PTHR35580:SF1">
    <property type="entry name" value="PHYTASE-LIKE DOMAIN-CONTAINING PROTEIN"/>
    <property type="match status" value="1"/>
</dbReference>
<dbReference type="SUPFAM" id="SSF63829">
    <property type="entry name" value="Calcium-dependent phosphotriesterase"/>
    <property type="match status" value="1"/>
</dbReference>
<sequence>MVNLAANLIGLSVLTGQDAFSAVGALPTFESKAVKIAKAQFTTAVTAPPWKDKDGNATSSQLTSILASRTLVQPATSDSSGNLLPDDVKTTFTAFKALDKLRVLAEGAADKTTSDAQRAQYQKAFAKGMADLQNYLASSPSDKVKLAFGKATSTVKTSELAATDLYETNGKPLVKKASDPLPGLTGNEQFIIGIKRGTQSQSFTVDLSTGPQPPTINSVAEALNAQIKSALVYKDDGTVLTDSKGEPVSKWNARFQPELTSDGMWRLNLETPDGIEQVSLDQVGAKDSLVVTTGQTPLDSPTATQVFRLNDPAGDNTKVTMGTIEALDRQGTAQNVAAGKTTSVTKAVEDADGKVKLETTKTSDVYASTTAAASVTDAQGFTYVVGTTKGDLGANLSTGNDNLFLTKMDSAGKVVWQRNLGATGAATGASVSLGQDGSVVVAGTVTGSFNGITADGDMAVAKYAANGDEQFSTLVVSKDADTARAVTVGADGSVFVAGRVSNKDGGDAMVVRINAAGKIAERRVIDTGGSDTITSLATDKDGNLLALVSSQGVASVVKMQADSLSNTLGSISLGTADARALAVAADGSIAVGGATSTAIAGTQANALTGGRDGFVTRIDAALSTASTSYVGTGEDDQIDSVAFMGGKIYAGGRTTGNLGAARRGPVDGFVTQIDAATGTVGTTTQFGQIQTRTEPVRVAADTGGANALSALGFGRGVLNPTVSDRVTTQTTLREGDYFSIKADNLAVRRVTIEKGDTLKSIAERMQGMIGASKGTVTATTIDGVQSLRISMKQGHEMELLAGSADADALSKLGLEPQRIANAAAVVGTAPKVKPGGAYGLELSEALSLASIDNAKAALGKIKDAISMTQTAYRSLYWDDGKATIVDSTGTTKSGKKGASTAVEQAQLKNYQAALSRLQSGSSTTSLLGF</sequence>
<dbReference type="RefSeq" id="WP_125971888.1">
    <property type="nucleotide sequence ID" value="NZ_BAAADY010000041.1"/>
</dbReference>
<proteinExistence type="predicted"/>
<dbReference type="PANTHER" id="PTHR35580">
    <property type="entry name" value="CELL SURFACE GLYCOPROTEIN (S-LAYER PROTEIN)-LIKE PROTEIN"/>
    <property type="match status" value="1"/>
</dbReference>